<dbReference type="Gene3D" id="3.30.420.10">
    <property type="entry name" value="Ribonuclease H-like superfamily/Ribonuclease H"/>
    <property type="match status" value="1"/>
</dbReference>
<reference evidence="3" key="1">
    <citation type="submission" date="2020-09" db="EMBL/GenBank/DDBJ databases">
        <title>Genome-Enabled Discovery of Anthraquinone Biosynthesis in Senna tora.</title>
        <authorList>
            <person name="Kang S.-H."/>
            <person name="Pandey R.P."/>
            <person name="Lee C.-M."/>
            <person name="Sim J.-S."/>
            <person name="Jeong J.-T."/>
            <person name="Choi B.-S."/>
            <person name="Jung M."/>
            <person name="Ginzburg D."/>
            <person name="Zhao K."/>
            <person name="Won S.Y."/>
            <person name="Oh T.-J."/>
            <person name="Yu Y."/>
            <person name="Kim N.-H."/>
            <person name="Lee O.R."/>
            <person name="Lee T.-H."/>
            <person name="Bashyal P."/>
            <person name="Kim T.-S."/>
            <person name="Lee W.-H."/>
            <person name="Kawkins C."/>
            <person name="Kim C.-K."/>
            <person name="Kim J.S."/>
            <person name="Ahn B.O."/>
            <person name="Rhee S.Y."/>
            <person name="Sohng J.K."/>
        </authorList>
    </citation>
    <scope>NUCLEOTIDE SEQUENCE</scope>
    <source>
        <tissue evidence="3">Leaf</tissue>
    </source>
</reference>
<dbReference type="InterPro" id="IPR036397">
    <property type="entry name" value="RNaseH_sf"/>
</dbReference>
<accession>A0A834T1I9</accession>
<dbReference type="InterPro" id="IPR002156">
    <property type="entry name" value="RNaseH_domain"/>
</dbReference>
<evidence type="ECO:0000313" key="3">
    <source>
        <dbReference type="EMBL" id="KAF7813252.1"/>
    </source>
</evidence>
<name>A0A834T1I9_9FABA</name>
<dbReference type="InterPro" id="IPR044730">
    <property type="entry name" value="RNase_H-like_dom_plant"/>
</dbReference>
<keyword evidence="4" id="KW-1185">Reference proteome</keyword>
<gene>
    <name evidence="3" type="ORF">G2W53_034228</name>
</gene>
<organism evidence="3 4">
    <name type="scientific">Senna tora</name>
    <dbReference type="NCBI Taxonomy" id="362788"/>
    <lineage>
        <taxon>Eukaryota</taxon>
        <taxon>Viridiplantae</taxon>
        <taxon>Streptophyta</taxon>
        <taxon>Embryophyta</taxon>
        <taxon>Tracheophyta</taxon>
        <taxon>Spermatophyta</taxon>
        <taxon>Magnoliopsida</taxon>
        <taxon>eudicotyledons</taxon>
        <taxon>Gunneridae</taxon>
        <taxon>Pentapetalae</taxon>
        <taxon>rosids</taxon>
        <taxon>fabids</taxon>
        <taxon>Fabales</taxon>
        <taxon>Fabaceae</taxon>
        <taxon>Caesalpinioideae</taxon>
        <taxon>Cassia clade</taxon>
        <taxon>Senna</taxon>
    </lineage>
</organism>
<evidence type="ECO:0000313" key="4">
    <source>
        <dbReference type="Proteomes" id="UP000634136"/>
    </source>
</evidence>
<dbReference type="InterPro" id="IPR012337">
    <property type="entry name" value="RNaseH-like_sf"/>
</dbReference>
<feature type="region of interest" description="Disordered" evidence="1">
    <location>
        <begin position="115"/>
        <end position="145"/>
    </location>
</feature>
<dbReference type="AlphaFoldDB" id="A0A834T1I9"/>
<evidence type="ECO:0000256" key="1">
    <source>
        <dbReference type="SAM" id="MobiDB-lite"/>
    </source>
</evidence>
<dbReference type="Proteomes" id="UP000634136">
    <property type="component" value="Unassembled WGS sequence"/>
</dbReference>
<dbReference type="InterPro" id="IPR053151">
    <property type="entry name" value="RNase_H-like"/>
</dbReference>
<feature type="domain" description="RNase H type-1" evidence="2">
    <location>
        <begin position="2"/>
        <end position="81"/>
    </location>
</feature>
<dbReference type="Pfam" id="PF13456">
    <property type="entry name" value="RVT_3"/>
    <property type="match status" value="1"/>
</dbReference>
<dbReference type="EMBL" id="JAAIUW010000010">
    <property type="protein sequence ID" value="KAF7813252.1"/>
    <property type="molecule type" value="Genomic_DNA"/>
</dbReference>
<evidence type="ECO:0000259" key="2">
    <source>
        <dbReference type="Pfam" id="PF13456"/>
    </source>
</evidence>
<dbReference type="CDD" id="cd06222">
    <property type="entry name" value="RNase_H_like"/>
    <property type="match status" value="1"/>
</dbReference>
<dbReference type="SUPFAM" id="SSF53098">
    <property type="entry name" value="Ribonuclease H-like"/>
    <property type="match status" value="1"/>
</dbReference>
<dbReference type="OrthoDB" id="980456at2759"/>
<dbReference type="PANTHER" id="PTHR47723">
    <property type="entry name" value="OS05G0353850 PROTEIN"/>
    <property type="match status" value="1"/>
</dbReference>
<dbReference type="GO" id="GO:0004523">
    <property type="term" value="F:RNA-DNA hybrid ribonuclease activity"/>
    <property type="evidence" value="ECO:0007669"/>
    <property type="project" value="InterPro"/>
</dbReference>
<proteinExistence type="predicted"/>
<comment type="caution">
    <text evidence="3">The sequence shown here is derived from an EMBL/GenBank/DDBJ whole genome shotgun (WGS) entry which is preliminary data.</text>
</comment>
<dbReference type="GO" id="GO:0003676">
    <property type="term" value="F:nucleic acid binding"/>
    <property type="evidence" value="ECO:0007669"/>
    <property type="project" value="InterPro"/>
</dbReference>
<dbReference type="PANTHER" id="PTHR47723:SF19">
    <property type="entry name" value="POLYNUCLEOTIDYL TRANSFERASE, RIBONUCLEASE H-LIKE SUPERFAMILY PROTEIN"/>
    <property type="match status" value="1"/>
</dbReference>
<protein>
    <submittedName>
        <fullName evidence="3">Ribonuclease H</fullName>
    </submittedName>
</protein>
<sequence>MGAELMAIKHGLVLDLQRGFGELVVEVDCLEAISLIKDEDISRHQLGSLIQDIRVISNSFARIRFKHVYREANQCANGLVKLDSQNSLPFTVWEAPPSAISFALSSVEIVEEKDGAGAAVNPVGGKAEADPGEEEDGDRSRRRSG</sequence>